<dbReference type="Proteomes" id="UP001321786">
    <property type="component" value="Chromosome"/>
</dbReference>
<reference evidence="1 2" key="1">
    <citation type="submission" date="2023-08" db="EMBL/GenBank/DDBJ databases">
        <title>Helicovermis profunda gen. nov., sp. nov., a novel mesophilic, fermentative bacterium within the Bacillota from a deep-sea hydrothermal vent chimney.</title>
        <authorList>
            <person name="Miyazaki U."/>
            <person name="Mizutani D."/>
            <person name="Hashimoto Y."/>
            <person name="Tame A."/>
            <person name="Sawayama S."/>
            <person name="Miyazaki J."/>
            <person name="Takai K."/>
            <person name="Nakagawa S."/>
        </authorList>
    </citation>
    <scope>NUCLEOTIDE SEQUENCE [LARGE SCALE GENOMIC DNA]</scope>
    <source>
        <strain evidence="1 2">S502</strain>
    </source>
</reference>
<dbReference type="RefSeq" id="WP_338534771.1">
    <property type="nucleotide sequence ID" value="NZ_AP028654.1"/>
</dbReference>
<dbReference type="EMBL" id="AP028654">
    <property type="protein sequence ID" value="BEP29103.1"/>
    <property type="molecule type" value="Genomic_DNA"/>
</dbReference>
<dbReference type="AlphaFoldDB" id="A0AAU9EHV7"/>
<name>A0AAU9EHV7_9FIRM</name>
<dbReference type="NCBIfam" id="TIGR01319">
    <property type="entry name" value="glmL_fam"/>
    <property type="match status" value="1"/>
</dbReference>
<dbReference type="NCBIfam" id="NF040744">
    <property type="entry name" value="ornith_Or-4"/>
    <property type="match status" value="1"/>
</dbReference>
<accession>A0AAU9EHV7</accession>
<evidence type="ECO:0000313" key="1">
    <source>
        <dbReference type="EMBL" id="BEP29103.1"/>
    </source>
</evidence>
<gene>
    <name evidence="1" type="ORF">HLPR_14340</name>
</gene>
<protein>
    <submittedName>
        <fullName evidence="1">GlmL-related ornithine degradation protein</fullName>
    </submittedName>
</protein>
<sequence>MKFDVLVAEIGSTTTVVNAFSDLNTENPLFVGQGQSPTTVKEGNVNIGLNSAIKDLRSKLNLEEISYDLMLATSSAAGGLKMTVHGLVYDMTAKAAKEAALGAGANIHFLTAGKLRRLDIKKIKDLSPNIILIAGGVDYGERDTAIYNAEKIAELDLHVPVIYAGNIENQEEIKLIFEENNKEHLLYIVDNVYPKIDTLNVEPTRKVIQDVFEEHIIHAPGMEHVKELVMGPIIPTPGAVMEASKILREDIGDLVTVDVGGATTDIHSVTDGSEEINSILISPEPTAKRTVEGDLGVYVNMKNIVDIIGLKKLEEDLKVEASLLNSLIENHVAIPNNKNQITFVERLTEEAVIVSSNRHAGGFRDLFVGGGKKSIAEGKDLSNVRYIIGTGGALTRLPKRIKILKRIALSNRGDKLLPNKEAKILIDNDYIMASLGVLSKENKIAAIKLLKKSLDFKED</sequence>
<proteinExistence type="predicted"/>
<evidence type="ECO:0000313" key="2">
    <source>
        <dbReference type="Proteomes" id="UP001321786"/>
    </source>
</evidence>
<dbReference type="KEGG" id="hprf:HLPR_14340"/>
<organism evidence="1 2">
    <name type="scientific">Helicovermis profundi</name>
    <dbReference type="NCBI Taxonomy" id="3065157"/>
    <lineage>
        <taxon>Bacteria</taxon>
        <taxon>Bacillati</taxon>
        <taxon>Bacillota</taxon>
        <taxon>Clostridia</taxon>
        <taxon>Helicovermis</taxon>
    </lineage>
</organism>
<keyword evidence="2" id="KW-1185">Reference proteome</keyword>
<dbReference type="InterPro" id="IPR006230">
    <property type="entry name" value="MutL"/>
</dbReference>
<dbReference type="PIRSF" id="PIRSF004729">
    <property type="entry name" value="MutL"/>
    <property type="match status" value="1"/>
</dbReference>
<dbReference type="Pfam" id="PF13941">
    <property type="entry name" value="MutL"/>
    <property type="match status" value="1"/>
</dbReference>